<dbReference type="GO" id="GO:0020037">
    <property type="term" value="F:heme binding"/>
    <property type="evidence" value="ECO:0007669"/>
    <property type="project" value="InterPro"/>
</dbReference>
<keyword evidence="4" id="KW-0349">Heme</keyword>
<evidence type="ECO:0000256" key="10">
    <source>
        <dbReference type="ARBA" id="ARBA00023033"/>
    </source>
</evidence>
<evidence type="ECO:0000256" key="8">
    <source>
        <dbReference type="ARBA" id="ARBA00023002"/>
    </source>
</evidence>
<evidence type="ECO:0000256" key="9">
    <source>
        <dbReference type="ARBA" id="ARBA00023004"/>
    </source>
</evidence>
<dbReference type="InterPro" id="IPR001128">
    <property type="entry name" value="Cyt_P450"/>
</dbReference>
<keyword evidence="5" id="KW-0812">Transmembrane</keyword>
<evidence type="ECO:0000256" key="7">
    <source>
        <dbReference type="ARBA" id="ARBA00022989"/>
    </source>
</evidence>
<comment type="similarity">
    <text evidence="3">Belongs to the cytochrome P450 family.</text>
</comment>
<evidence type="ECO:0000256" key="3">
    <source>
        <dbReference type="ARBA" id="ARBA00010617"/>
    </source>
</evidence>
<keyword evidence="8" id="KW-0560">Oxidoreductase</keyword>
<dbReference type="InterPro" id="IPR050364">
    <property type="entry name" value="Cytochrome_P450_fung"/>
</dbReference>
<dbReference type="Gene3D" id="1.10.630.10">
    <property type="entry name" value="Cytochrome P450"/>
    <property type="match status" value="1"/>
</dbReference>
<dbReference type="Proteomes" id="UP000076727">
    <property type="component" value="Unassembled WGS sequence"/>
</dbReference>
<dbReference type="GO" id="GO:0016705">
    <property type="term" value="F:oxidoreductase activity, acting on paired donors, with incorporation or reduction of molecular oxygen"/>
    <property type="evidence" value="ECO:0007669"/>
    <property type="project" value="InterPro"/>
</dbReference>
<protein>
    <submittedName>
        <fullName evidence="12">Uncharacterized protein</fullName>
    </submittedName>
</protein>
<keyword evidence="9" id="KW-0408">Iron</keyword>
<organism evidence="12 13">
    <name type="scientific">Daedalea quercina L-15889</name>
    <dbReference type="NCBI Taxonomy" id="1314783"/>
    <lineage>
        <taxon>Eukaryota</taxon>
        <taxon>Fungi</taxon>
        <taxon>Dikarya</taxon>
        <taxon>Basidiomycota</taxon>
        <taxon>Agaricomycotina</taxon>
        <taxon>Agaricomycetes</taxon>
        <taxon>Polyporales</taxon>
        <taxon>Fomitopsis</taxon>
    </lineage>
</organism>
<dbReference type="OrthoDB" id="2789670at2759"/>
<comment type="cofactor">
    <cofactor evidence="1">
        <name>heme</name>
        <dbReference type="ChEBI" id="CHEBI:30413"/>
    </cofactor>
</comment>
<dbReference type="InterPro" id="IPR036396">
    <property type="entry name" value="Cyt_P450_sf"/>
</dbReference>
<evidence type="ECO:0000256" key="1">
    <source>
        <dbReference type="ARBA" id="ARBA00001971"/>
    </source>
</evidence>
<dbReference type="AlphaFoldDB" id="A0A165N2W7"/>
<dbReference type="PANTHER" id="PTHR46300">
    <property type="entry name" value="P450, PUTATIVE (EUROFUNG)-RELATED-RELATED"/>
    <property type="match status" value="1"/>
</dbReference>
<evidence type="ECO:0000256" key="2">
    <source>
        <dbReference type="ARBA" id="ARBA00004167"/>
    </source>
</evidence>
<dbReference type="PANTHER" id="PTHR46300:SF7">
    <property type="entry name" value="P450, PUTATIVE (EUROFUNG)-RELATED"/>
    <property type="match status" value="1"/>
</dbReference>
<keyword evidence="10" id="KW-0503">Monooxygenase</keyword>
<evidence type="ECO:0000256" key="6">
    <source>
        <dbReference type="ARBA" id="ARBA00022723"/>
    </source>
</evidence>
<sequence length="386" mass="43009">MLWNALIPRAVAGYQALQEAVSLAFLEDLLRAPEQFRAHIYKHASLAFRVAYGCQSPEREGYYIQVARRFSQVTSVAVEPGRWLLESTPICEPLSYVRALTARVVVEEIANAPYAMAEGNMAVVESMGAAPTPEDEDLIKHAAASMFSGTVSQRRASTDIRLPHLLLPRDGAQPDFQKRAQDELDCVVGSARLPVLSDRENLPYVEWLIQELNRVYLMTYYTALQVYNNGLVNRLEGSWFSRTAYSTALGQNMHKAAAEYCKDARRTAQRFAHPIRKAVLATLPLSKPTMLVFDNHMTRLFGGEDDPIVRAQPAYDLGGSAMVAIVVTKKGGHLGWFQSAGGFRVTRWTTKPVIERSLREVDGFITEAGREDIGCFALEDKVLIDP</sequence>
<evidence type="ECO:0000256" key="5">
    <source>
        <dbReference type="ARBA" id="ARBA00022692"/>
    </source>
</evidence>
<dbReference type="GO" id="GO:0016020">
    <property type="term" value="C:membrane"/>
    <property type="evidence" value="ECO:0007669"/>
    <property type="project" value="UniProtKB-SubCell"/>
</dbReference>
<dbReference type="GO" id="GO:0005506">
    <property type="term" value="F:iron ion binding"/>
    <property type="evidence" value="ECO:0007669"/>
    <property type="project" value="InterPro"/>
</dbReference>
<evidence type="ECO:0000256" key="4">
    <source>
        <dbReference type="ARBA" id="ARBA00022617"/>
    </source>
</evidence>
<evidence type="ECO:0000313" key="12">
    <source>
        <dbReference type="EMBL" id="KZT66441.1"/>
    </source>
</evidence>
<keyword evidence="13" id="KW-1185">Reference proteome</keyword>
<keyword evidence="11" id="KW-0472">Membrane</keyword>
<dbReference type="EMBL" id="KV429089">
    <property type="protein sequence ID" value="KZT66441.1"/>
    <property type="molecule type" value="Genomic_DNA"/>
</dbReference>
<evidence type="ECO:0000313" key="13">
    <source>
        <dbReference type="Proteomes" id="UP000076727"/>
    </source>
</evidence>
<keyword evidence="6" id="KW-0479">Metal-binding</keyword>
<dbReference type="SUPFAM" id="SSF48264">
    <property type="entry name" value="Cytochrome P450"/>
    <property type="match status" value="1"/>
</dbReference>
<accession>A0A165N2W7</accession>
<proteinExistence type="inferred from homology"/>
<keyword evidence="7" id="KW-1133">Transmembrane helix</keyword>
<gene>
    <name evidence="12" type="ORF">DAEQUDRAFT_740004</name>
</gene>
<dbReference type="Pfam" id="PF00067">
    <property type="entry name" value="p450"/>
    <property type="match status" value="1"/>
</dbReference>
<name>A0A165N2W7_9APHY</name>
<dbReference type="GO" id="GO:0004497">
    <property type="term" value="F:monooxygenase activity"/>
    <property type="evidence" value="ECO:0007669"/>
    <property type="project" value="UniProtKB-KW"/>
</dbReference>
<reference evidence="12 13" key="1">
    <citation type="journal article" date="2016" name="Mol. Biol. Evol.">
        <title>Comparative Genomics of Early-Diverging Mushroom-Forming Fungi Provides Insights into the Origins of Lignocellulose Decay Capabilities.</title>
        <authorList>
            <person name="Nagy L.G."/>
            <person name="Riley R."/>
            <person name="Tritt A."/>
            <person name="Adam C."/>
            <person name="Daum C."/>
            <person name="Floudas D."/>
            <person name="Sun H."/>
            <person name="Yadav J.S."/>
            <person name="Pangilinan J."/>
            <person name="Larsson K.H."/>
            <person name="Matsuura K."/>
            <person name="Barry K."/>
            <person name="Labutti K."/>
            <person name="Kuo R."/>
            <person name="Ohm R.A."/>
            <person name="Bhattacharya S.S."/>
            <person name="Shirouzu T."/>
            <person name="Yoshinaga Y."/>
            <person name="Martin F.M."/>
            <person name="Grigoriev I.V."/>
            <person name="Hibbett D.S."/>
        </authorList>
    </citation>
    <scope>NUCLEOTIDE SEQUENCE [LARGE SCALE GENOMIC DNA]</scope>
    <source>
        <strain evidence="12 13">L-15889</strain>
    </source>
</reference>
<evidence type="ECO:0000256" key="11">
    <source>
        <dbReference type="ARBA" id="ARBA00023136"/>
    </source>
</evidence>
<comment type="subcellular location">
    <subcellularLocation>
        <location evidence="2">Membrane</location>
        <topology evidence="2">Single-pass membrane protein</topology>
    </subcellularLocation>
</comment>